<reference evidence="1 3" key="1">
    <citation type="journal article" date="2008" name="Science">
        <title>The Physcomitrella genome reveals evolutionary insights into the conquest of land by plants.</title>
        <authorList>
            <person name="Rensing S."/>
            <person name="Lang D."/>
            <person name="Zimmer A."/>
            <person name="Terry A."/>
            <person name="Salamov A."/>
            <person name="Shapiro H."/>
            <person name="Nishiyama T."/>
            <person name="Perroud P.-F."/>
            <person name="Lindquist E."/>
            <person name="Kamisugi Y."/>
            <person name="Tanahashi T."/>
            <person name="Sakakibara K."/>
            <person name="Fujita T."/>
            <person name="Oishi K."/>
            <person name="Shin-I T."/>
            <person name="Kuroki Y."/>
            <person name="Toyoda A."/>
            <person name="Suzuki Y."/>
            <person name="Hashimoto A."/>
            <person name="Yamaguchi K."/>
            <person name="Sugano A."/>
            <person name="Kohara Y."/>
            <person name="Fujiyama A."/>
            <person name="Anterola A."/>
            <person name="Aoki S."/>
            <person name="Ashton N."/>
            <person name="Barbazuk W.B."/>
            <person name="Barker E."/>
            <person name="Bennetzen J."/>
            <person name="Bezanilla M."/>
            <person name="Blankenship R."/>
            <person name="Cho S.H."/>
            <person name="Dutcher S."/>
            <person name="Estelle M."/>
            <person name="Fawcett J.A."/>
            <person name="Gundlach H."/>
            <person name="Hanada K."/>
            <person name="Heyl A."/>
            <person name="Hicks K.A."/>
            <person name="Hugh J."/>
            <person name="Lohr M."/>
            <person name="Mayer K."/>
            <person name="Melkozernov A."/>
            <person name="Murata T."/>
            <person name="Nelson D."/>
            <person name="Pils B."/>
            <person name="Prigge M."/>
            <person name="Reiss B."/>
            <person name="Renner T."/>
            <person name="Rombauts S."/>
            <person name="Rushton P."/>
            <person name="Sanderfoot A."/>
            <person name="Schween G."/>
            <person name="Shiu S.-H."/>
            <person name="Stueber K."/>
            <person name="Theodoulou F.L."/>
            <person name="Tu H."/>
            <person name="Van de Peer Y."/>
            <person name="Verrier P.J."/>
            <person name="Waters E."/>
            <person name="Wood A."/>
            <person name="Yang L."/>
            <person name="Cove D."/>
            <person name="Cuming A."/>
            <person name="Hasebe M."/>
            <person name="Lucas S."/>
            <person name="Mishler D.B."/>
            <person name="Reski R."/>
            <person name="Grigoriev I."/>
            <person name="Quatrano R.S."/>
            <person name="Boore J.L."/>
        </authorList>
    </citation>
    <scope>NUCLEOTIDE SEQUENCE [LARGE SCALE GENOMIC DNA]</scope>
    <source>
        <strain evidence="2 3">cv. Gransden 2004</strain>
    </source>
</reference>
<dbReference type="EnsemblPlants" id="Pp3c16_50V3.2">
    <property type="protein sequence ID" value="Pp3c16_50V3.2"/>
    <property type="gene ID" value="Pp3c16_50"/>
</dbReference>
<reference evidence="1 3" key="2">
    <citation type="journal article" date="2018" name="Plant J.">
        <title>The Physcomitrella patens chromosome-scale assembly reveals moss genome structure and evolution.</title>
        <authorList>
            <person name="Lang D."/>
            <person name="Ullrich K.K."/>
            <person name="Murat F."/>
            <person name="Fuchs J."/>
            <person name="Jenkins J."/>
            <person name="Haas F.B."/>
            <person name="Piednoel M."/>
            <person name="Gundlach H."/>
            <person name="Van Bel M."/>
            <person name="Meyberg R."/>
            <person name="Vives C."/>
            <person name="Morata J."/>
            <person name="Symeonidi A."/>
            <person name="Hiss M."/>
            <person name="Muchero W."/>
            <person name="Kamisugi Y."/>
            <person name="Saleh O."/>
            <person name="Blanc G."/>
            <person name="Decker E.L."/>
            <person name="van Gessel N."/>
            <person name="Grimwood J."/>
            <person name="Hayes R.D."/>
            <person name="Graham S.W."/>
            <person name="Gunter L.E."/>
            <person name="McDaniel S.F."/>
            <person name="Hoernstein S.N.W."/>
            <person name="Larsson A."/>
            <person name="Li F.W."/>
            <person name="Perroud P.F."/>
            <person name="Phillips J."/>
            <person name="Ranjan P."/>
            <person name="Rokshar D.S."/>
            <person name="Rothfels C.J."/>
            <person name="Schneider L."/>
            <person name="Shu S."/>
            <person name="Stevenson D.W."/>
            <person name="Thummler F."/>
            <person name="Tillich M."/>
            <person name="Villarreal Aguilar J.C."/>
            <person name="Widiez T."/>
            <person name="Wong G.K."/>
            <person name="Wymore A."/>
            <person name="Zhang Y."/>
            <person name="Zimmer A.D."/>
            <person name="Quatrano R.S."/>
            <person name="Mayer K.F.X."/>
            <person name="Goodstein D."/>
            <person name="Casacuberta J.M."/>
            <person name="Vandepoele K."/>
            <person name="Reski R."/>
            <person name="Cuming A.C."/>
            <person name="Tuskan G.A."/>
            <person name="Maumus F."/>
            <person name="Salse J."/>
            <person name="Schmutz J."/>
            <person name="Rensing S.A."/>
        </authorList>
    </citation>
    <scope>NUCLEOTIDE SEQUENCE [LARGE SCALE GENOMIC DNA]</scope>
    <source>
        <strain evidence="2 3">cv. Gransden 2004</strain>
    </source>
</reference>
<keyword evidence="3" id="KW-1185">Reference proteome</keyword>
<reference evidence="2" key="3">
    <citation type="submission" date="2020-12" db="UniProtKB">
        <authorList>
            <consortium name="EnsemblPlants"/>
        </authorList>
    </citation>
    <scope>IDENTIFICATION</scope>
</reference>
<evidence type="ECO:0000313" key="1">
    <source>
        <dbReference type="EMBL" id="PNR37137.1"/>
    </source>
</evidence>
<sequence length="232" mass="25735">MSWASVCLPRCRLRFKSKLVGAARLCATLCLLWARLALAHPTGYKAVRVSSCFFFYSWTALRNFAWLRRRLVHRSALLNVVPFLVEVLHCSIGFGYRGLLAAWVWFVEEVPVVLDGGNVAVYLVQQQSGGGCVLSNSHSAVVSSLLDLAIVINSHDFGLVPTASNLGHLALVLGARHRSIGWYFIRLHSLIGVDWLSAVLDLHSSSCEVFGIVYFSELDEFLNEVLVSRDAE</sequence>
<evidence type="ECO:0000313" key="3">
    <source>
        <dbReference type="Proteomes" id="UP000006727"/>
    </source>
</evidence>
<dbReference type="InParanoid" id="A9SZY7"/>
<gene>
    <name evidence="1" type="ORF">PHYPA_020244</name>
</gene>
<proteinExistence type="predicted"/>
<protein>
    <submittedName>
        <fullName evidence="1 2">Uncharacterized protein</fullName>
    </submittedName>
</protein>
<dbReference type="Gramene" id="Pp3c16_50V3.1">
    <property type="protein sequence ID" value="Pp3c16_50V3.1"/>
    <property type="gene ID" value="Pp3c16_50"/>
</dbReference>
<dbReference type="Proteomes" id="UP000006727">
    <property type="component" value="Chromosome 16"/>
</dbReference>
<dbReference type="AlphaFoldDB" id="A9SZY7"/>
<evidence type="ECO:0000313" key="2">
    <source>
        <dbReference type="EnsemblPlants" id="Pp3c16_50V3.1"/>
    </source>
</evidence>
<dbReference type="EnsemblPlants" id="Pp3c16_50V3.1">
    <property type="protein sequence ID" value="Pp3c16_50V3.1"/>
    <property type="gene ID" value="Pp3c16_50"/>
</dbReference>
<dbReference type="PaxDb" id="3218-PP1S144_7V6.1"/>
<name>A9SZY7_PHYPA</name>
<organism evidence="1">
    <name type="scientific">Physcomitrium patens</name>
    <name type="common">Spreading-leaved earth moss</name>
    <name type="synonym">Physcomitrella patens</name>
    <dbReference type="NCBI Taxonomy" id="3218"/>
    <lineage>
        <taxon>Eukaryota</taxon>
        <taxon>Viridiplantae</taxon>
        <taxon>Streptophyta</taxon>
        <taxon>Embryophyta</taxon>
        <taxon>Bryophyta</taxon>
        <taxon>Bryophytina</taxon>
        <taxon>Bryopsida</taxon>
        <taxon>Funariidae</taxon>
        <taxon>Funariales</taxon>
        <taxon>Funariaceae</taxon>
        <taxon>Physcomitrium</taxon>
    </lineage>
</organism>
<accession>A9SZY7</accession>
<dbReference type="EMBL" id="ABEU02000016">
    <property type="protein sequence ID" value="PNR37137.1"/>
    <property type="molecule type" value="Genomic_DNA"/>
</dbReference>
<dbReference type="Gramene" id="Pp3c16_50V3.2">
    <property type="protein sequence ID" value="Pp3c16_50V3.2"/>
    <property type="gene ID" value="Pp3c16_50"/>
</dbReference>